<feature type="transmembrane region" description="Helical" evidence="1">
    <location>
        <begin position="96"/>
        <end position="113"/>
    </location>
</feature>
<dbReference type="Proteomes" id="UP000254492">
    <property type="component" value="Unassembled WGS sequence"/>
</dbReference>
<dbReference type="RefSeq" id="WP_115470575.1">
    <property type="nucleotide sequence ID" value="NZ_BJEC01000003.1"/>
</dbReference>
<feature type="transmembrane region" description="Helical" evidence="1">
    <location>
        <begin position="73"/>
        <end position="90"/>
    </location>
</feature>
<reference evidence="2 3" key="1">
    <citation type="submission" date="2018-07" db="EMBL/GenBank/DDBJ databases">
        <title>Genome-based reclassification of Weissella jogaejeotgali as Weissella thailandensis.</title>
        <authorList>
            <person name="Chun J."/>
            <person name="Kim B.-Y."/>
            <person name="Kwak M.-J."/>
        </authorList>
    </citation>
    <scope>NUCLEOTIDE SEQUENCE [LARGE SCALE GENOMIC DNA]</scope>
    <source>
        <strain evidence="2 3">KCTC 3751</strain>
    </source>
</reference>
<keyword evidence="1" id="KW-1133">Transmembrane helix</keyword>
<organism evidence="2 3">
    <name type="scientific">Weissella thailandensis</name>
    <dbReference type="NCBI Taxonomy" id="89061"/>
    <lineage>
        <taxon>Bacteria</taxon>
        <taxon>Bacillati</taxon>
        <taxon>Bacillota</taxon>
        <taxon>Bacilli</taxon>
        <taxon>Lactobacillales</taxon>
        <taxon>Lactobacillaceae</taxon>
        <taxon>Weissella</taxon>
    </lineage>
</organism>
<gene>
    <name evidence="2" type="ORF">DWV05_02700</name>
</gene>
<evidence type="ECO:0000313" key="3">
    <source>
        <dbReference type="Proteomes" id="UP000254492"/>
    </source>
</evidence>
<protein>
    <submittedName>
        <fullName evidence="2">Uncharacterized protein</fullName>
    </submittedName>
</protein>
<proteinExistence type="predicted"/>
<keyword evidence="1" id="KW-0472">Membrane</keyword>
<evidence type="ECO:0000256" key="1">
    <source>
        <dbReference type="SAM" id="Phobius"/>
    </source>
</evidence>
<evidence type="ECO:0000313" key="2">
    <source>
        <dbReference type="EMBL" id="RDS59921.1"/>
    </source>
</evidence>
<keyword evidence="3" id="KW-1185">Reference proteome</keyword>
<comment type="caution">
    <text evidence="2">The sequence shown here is derived from an EMBL/GenBank/DDBJ whole genome shotgun (WGS) entry which is preliminary data.</text>
</comment>
<dbReference type="EMBL" id="QRAY01000004">
    <property type="protein sequence ID" value="RDS59921.1"/>
    <property type="molecule type" value="Genomic_DNA"/>
</dbReference>
<keyword evidence="1" id="KW-0812">Transmembrane</keyword>
<sequence>MIDWKYGTYMTIWWIILLATYISTKGLTNNFGWSFLALCIAGLIVIVASYFYEREHPQFKDKDRISTVNHLRGIWIVFILVVYLVVELTVPNLSNIAVLIVIALAQIVPAFFTKYTNSKPDKN</sequence>
<accession>A0ABX9I9D6</accession>
<feature type="transmembrane region" description="Helical" evidence="1">
    <location>
        <begin position="30"/>
        <end position="52"/>
    </location>
</feature>
<feature type="transmembrane region" description="Helical" evidence="1">
    <location>
        <begin position="7"/>
        <end position="24"/>
    </location>
</feature>
<name>A0ABX9I9D6_9LACO</name>